<gene>
    <name evidence="1" type="ORF">KP509_04G065300</name>
</gene>
<accession>A0A8T2V5H2</accession>
<dbReference type="EMBL" id="CM035409">
    <property type="protein sequence ID" value="KAH7439509.1"/>
    <property type="molecule type" value="Genomic_DNA"/>
</dbReference>
<sequence length="115" mass="13137">MDTPVYESASLLSSSSMSSSKMYSSLSCFLNNFILLPAIKVFSATPFNSQRAYVPLLLTFDTVWSKPPLSELFACIILRVKRTIINEHPVSYFNWLRTQSMSFIKIMLVLHSRFS</sequence>
<dbReference type="Proteomes" id="UP000825935">
    <property type="component" value="Chromosome 4"/>
</dbReference>
<keyword evidence="2" id="KW-1185">Reference proteome</keyword>
<protein>
    <submittedName>
        <fullName evidence="1">Uncharacterized protein</fullName>
    </submittedName>
</protein>
<organism evidence="1 2">
    <name type="scientific">Ceratopteris richardii</name>
    <name type="common">Triangle waterfern</name>
    <dbReference type="NCBI Taxonomy" id="49495"/>
    <lineage>
        <taxon>Eukaryota</taxon>
        <taxon>Viridiplantae</taxon>
        <taxon>Streptophyta</taxon>
        <taxon>Embryophyta</taxon>
        <taxon>Tracheophyta</taxon>
        <taxon>Polypodiopsida</taxon>
        <taxon>Polypodiidae</taxon>
        <taxon>Polypodiales</taxon>
        <taxon>Pteridineae</taxon>
        <taxon>Pteridaceae</taxon>
        <taxon>Parkerioideae</taxon>
        <taxon>Ceratopteris</taxon>
    </lineage>
</organism>
<reference evidence="1" key="1">
    <citation type="submission" date="2021-08" db="EMBL/GenBank/DDBJ databases">
        <title>WGS assembly of Ceratopteris richardii.</title>
        <authorList>
            <person name="Marchant D.B."/>
            <person name="Chen G."/>
            <person name="Jenkins J."/>
            <person name="Shu S."/>
            <person name="Leebens-Mack J."/>
            <person name="Grimwood J."/>
            <person name="Schmutz J."/>
            <person name="Soltis P."/>
            <person name="Soltis D."/>
            <person name="Chen Z.-H."/>
        </authorList>
    </citation>
    <scope>NUCLEOTIDE SEQUENCE</scope>
    <source>
        <strain evidence="1">Whitten #5841</strain>
        <tissue evidence="1">Leaf</tissue>
    </source>
</reference>
<evidence type="ECO:0000313" key="2">
    <source>
        <dbReference type="Proteomes" id="UP000825935"/>
    </source>
</evidence>
<evidence type="ECO:0000313" key="1">
    <source>
        <dbReference type="EMBL" id="KAH7439509.1"/>
    </source>
</evidence>
<name>A0A8T2V5H2_CERRI</name>
<proteinExistence type="predicted"/>
<comment type="caution">
    <text evidence="1">The sequence shown here is derived from an EMBL/GenBank/DDBJ whole genome shotgun (WGS) entry which is preliminary data.</text>
</comment>
<dbReference type="AlphaFoldDB" id="A0A8T2V5H2"/>